<keyword evidence="3" id="KW-0695">RNA-directed DNA polymerase</keyword>
<proteinExistence type="predicted"/>
<keyword evidence="3" id="KW-0808">Transferase</keyword>
<keyword evidence="4" id="KW-1185">Reference proteome</keyword>
<reference evidence="3" key="1">
    <citation type="journal article" date="2022" name="Int. J. Mol. Sci.">
        <title>Draft Genome of Tanacetum Coccineum: Genomic Comparison of Closely Related Tanacetum-Family Plants.</title>
        <authorList>
            <person name="Yamashiro T."/>
            <person name="Shiraishi A."/>
            <person name="Nakayama K."/>
            <person name="Satake H."/>
        </authorList>
    </citation>
    <scope>NUCLEOTIDE SEQUENCE</scope>
</reference>
<dbReference type="Pfam" id="PF03732">
    <property type="entry name" value="Retrotrans_gag"/>
    <property type="match status" value="1"/>
</dbReference>
<name>A0ABQ5HAA0_9ASTR</name>
<dbReference type="EMBL" id="BQNB010019390">
    <property type="protein sequence ID" value="GJT84800.1"/>
    <property type="molecule type" value="Genomic_DNA"/>
</dbReference>
<dbReference type="InterPro" id="IPR043502">
    <property type="entry name" value="DNA/RNA_pol_sf"/>
</dbReference>
<gene>
    <name evidence="3" type="ORF">Tco_1066517</name>
</gene>
<dbReference type="SUPFAM" id="SSF56672">
    <property type="entry name" value="DNA/RNA polymerases"/>
    <property type="match status" value="1"/>
</dbReference>
<feature type="region of interest" description="Disordered" evidence="1">
    <location>
        <begin position="1"/>
        <end position="25"/>
    </location>
</feature>
<sequence length="813" mass="91408">MRTRSQSRNRQQQQVPPTFVEPFDLEEPIDNPAPPVGYEDAIVVPAITADNFELKHGLLTLVQNKQFFGLDKEDPHAHIRYFNKITSTMKFPNVPSTSVKLMLFPFSLEGAARIWLEKEPPRSILTWDDLVSKFINQFFPPSKTTNLCNEITNFQQRFDESFYEAWDRFNDLFQACPHHGFSELRQLDTFYNALNSNDQDSLNSVAGGNFLDKMPRDCLRIIESKSKVRHSRSKAIVAKKNQSQAPATVKVVEESCVTCGGAHSYRNCPTTGGNIYCDNIQEYASQAAAVNYNQGNTGYPNDAVMKNMQNQMTNLTNLTNFVNSNTASTSGSGSLPSNTIANPKGDIKVITTRSGVSYNGPQVLPPPSSLPKVVEHEPEVTKDTVQPMPEDIQPSVVRIDEPVVAPKTKPTLPYPSRANKEKLHEKYDLLASKLMEIFWNLHFELSVADALLHMPKFAPMFRKLFNNKDKIIELTKTPVNENCSAVILKKFPEKLEDPGRFLIPCDFPEMDECLALADLGASINLMPFFRMGKAKSPGLTFSYNIIESVKRIDVIDVACEEYAQEVLRFSDTSKSGNPTPTSEPIVSISSPTLTPFRDSDFLLEETDAFLAIEDEPISSEIDDSYYESEGDIRLLEEFLNDDPSSPPLPPQELKVVEPKNEKSSIDEPPEVELKDLPPHLEYAFLEGTKKLPVIIVKDLKDEENAALIKVLKSHKRALAWQLSDIKGINPEFYTHKILMEDDLKPAVQPQRRVNPKIHEVIKKEVRKLLDAGLIYPISDSPWVSPVHCVPKKGGFTIVENDENELIPTQLVTG</sequence>
<evidence type="ECO:0000259" key="2">
    <source>
        <dbReference type="Pfam" id="PF03732"/>
    </source>
</evidence>
<dbReference type="Gene3D" id="3.10.10.10">
    <property type="entry name" value="HIV Type 1 Reverse Transcriptase, subunit A, domain 1"/>
    <property type="match status" value="1"/>
</dbReference>
<organism evidence="3 4">
    <name type="scientific">Tanacetum coccineum</name>
    <dbReference type="NCBI Taxonomy" id="301880"/>
    <lineage>
        <taxon>Eukaryota</taxon>
        <taxon>Viridiplantae</taxon>
        <taxon>Streptophyta</taxon>
        <taxon>Embryophyta</taxon>
        <taxon>Tracheophyta</taxon>
        <taxon>Spermatophyta</taxon>
        <taxon>Magnoliopsida</taxon>
        <taxon>eudicotyledons</taxon>
        <taxon>Gunneridae</taxon>
        <taxon>Pentapetalae</taxon>
        <taxon>asterids</taxon>
        <taxon>campanulids</taxon>
        <taxon>Asterales</taxon>
        <taxon>Asteraceae</taxon>
        <taxon>Asteroideae</taxon>
        <taxon>Anthemideae</taxon>
        <taxon>Anthemidinae</taxon>
        <taxon>Tanacetum</taxon>
    </lineage>
</organism>
<keyword evidence="3" id="KW-0548">Nucleotidyltransferase</keyword>
<evidence type="ECO:0000313" key="3">
    <source>
        <dbReference type="EMBL" id="GJT84800.1"/>
    </source>
</evidence>
<feature type="domain" description="Retrotransposon gag" evidence="2">
    <location>
        <begin position="103"/>
        <end position="195"/>
    </location>
</feature>
<dbReference type="Proteomes" id="UP001151760">
    <property type="component" value="Unassembled WGS sequence"/>
</dbReference>
<protein>
    <submittedName>
        <fullName evidence="3">Reverse transcriptase domain-containing protein</fullName>
    </submittedName>
</protein>
<dbReference type="PANTHER" id="PTHR33223">
    <property type="entry name" value="CCHC-TYPE DOMAIN-CONTAINING PROTEIN"/>
    <property type="match status" value="1"/>
</dbReference>
<evidence type="ECO:0000313" key="4">
    <source>
        <dbReference type="Proteomes" id="UP001151760"/>
    </source>
</evidence>
<comment type="caution">
    <text evidence="3">The sequence shown here is derived from an EMBL/GenBank/DDBJ whole genome shotgun (WGS) entry which is preliminary data.</text>
</comment>
<accession>A0ABQ5HAA0</accession>
<dbReference type="GO" id="GO:0003964">
    <property type="term" value="F:RNA-directed DNA polymerase activity"/>
    <property type="evidence" value="ECO:0007669"/>
    <property type="project" value="UniProtKB-KW"/>
</dbReference>
<dbReference type="PANTHER" id="PTHR33223:SF11">
    <property type="entry name" value="ELEMENT PROTEIN, PUTATIVE-RELATED"/>
    <property type="match status" value="1"/>
</dbReference>
<dbReference type="InterPro" id="IPR005162">
    <property type="entry name" value="Retrotrans_gag_dom"/>
</dbReference>
<feature type="region of interest" description="Disordered" evidence="1">
    <location>
        <begin position="639"/>
        <end position="670"/>
    </location>
</feature>
<feature type="compositionally biased region" description="Basic and acidic residues" evidence="1">
    <location>
        <begin position="654"/>
        <end position="670"/>
    </location>
</feature>
<evidence type="ECO:0000256" key="1">
    <source>
        <dbReference type="SAM" id="MobiDB-lite"/>
    </source>
</evidence>
<reference evidence="3" key="2">
    <citation type="submission" date="2022-01" db="EMBL/GenBank/DDBJ databases">
        <authorList>
            <person name="Yamashiro T."/>
            <person name="Shiraishi A."/>
            <person name="Satake H."/>
            <person name="Nakayama K."/>
        </authorList>
    </citation>
    <scope>NUCLEOTIDE SEQUENCE</scope>
</reference>